<evidence type="ECO:0000313" key="1">
    <source>
        <dbReference type="EMBL" id="KAJ2864667.1"/>
    </source>
</evidence>
<dbReference type="Proteomes" id="UP001140074">
    <property type="component" value="Unassembled WGS sequence"/>
</dbReference>
<dbReference type="EMBL" id="JANBUY010000081">
    <property type="protein sequence ID" value="KAJ2864667.1"/>
    <property type="molecule type" value="Genomic_DNA"/>
</dbReference>
<sequence length="527" mass="59769">MQIRVYVDNVYGGQVLRQLLTKPHDGWAFPLTRELTFDLVTECHYDEDNDHLPLDTDANILAFTERIKEIIPRVNKVYIGITDMDGELVTGSGKHLRFLISKLSELTDTILLTHGCEQLVKCPDLVPVCKLTCIEFEIKEDASRILQLARLTAPTLHTINIWSHDDVEISGLIQDPDGGEYVEYPSVRRLTMMFGEVTDISQQSSFKGAVPFPKLQRLVLRSCYPFGDDVLFRGNTVTLEYLRLHLTAEFVTLLTKHSVFTSTSHPRLHCVNIYLPSSFYSDQFVEATSCLQFGYSIVPGASVRSIVAHGYMDKVIPQNIPLLGSNGNIQYLSIPHTSLTFWNVVTLVKSLPLLSDLYTGTPSLRIFPQGITEEKLPDYVRATYAPMGQRFRCWHISNEDYPNEVALSVLLLALICPNFDYAAMEWYRSNGFMDIWAIYPFGDDVLFRGNPNTLEYMNLMLSPKLVEVFKQYNVFTPTSHPNLRYVRIVQPYYVAPDDVDILVVNKDFVLGIGPNALMREIVPASSS</sequence>
<accession>A0A9W8IQ19</accession>
<protein>
    <submittedName>
        <fullName evidence="1">Uncharacterized protein</fullName>
    </submittedName>
</protein>
<organism evidence="1 2">
    <name type="scientific">Coemansia aciculifera</name>
    <dbReference type="NCBI Taxonomy" id="417176"/>
    <lineage>
        <taxon>Eukaryota</taxon>
        <taxon>Fungi</taxon>
        <taxon>Fungi incertae sedis</taxon>
        <taxon>Zoopagomycota</taxon>
        <taxon>Kickxellomycotina</taxon>
        <taxon>Kickxellomycetes</taxon>
        <taxon>Kickxellales</taxon>
        <taxon>Kickxellaceae</taxon>
        <taxon>Coemansia</taxon>
    </lineage>
</organism>
<name>A0A9W8IQ19_9FUNG</name>
<proteinExistence type="predicted"/>
<reference evidence="1" key="1">
    <citation type="submission" date="2022-07" db="EMBL/GenBank/DDBJ databases">
        <title>Phylogenomic reconstructions and comparative analyses of Kickxellomycotina fungi.</title>
        <authorList>
            <person name="Reynolds N.K."/>
            <person name="Stajich J.E."/>
            <person name="Barry K."/>
            <person name="Grigoriev I.V."/>
            <person name="Crous P."/>
            <person name="Smith M.E."/>
        </authorList>
    </citation>
    <scope>NUCLEOTIDE SEQUENCE</scope>
    <source>
        <strain evidence="1">RSA 476</strain>
    </source>
</reference>
<dbReference type="AlphaFoldDB" id="A0A9W8IQ19"/>
<keyword evidence="2" id="KW-1185">Reference proteome</keyword>
<comment type="caution">
    <text evidence="1">The sequence shown here is derived from an EMBL/GenBank/DDBJ whole genome shotgun (WGS) entry which is preliminary data.</text>
</comment>
<evidence type="ECO:0000313" key="2">
    <source>
        <dbReference type="Proteomes" id="UP001140074"/>
    </source>
</evidence>
<gene>
    <name evidence="1" type="ORF">GGH94_002757</name>
</gene>